<dbReference type="STRING" id="36166.T1GTQ1"/>
<keyword evidence="2 4" id="KW-0863">Zinc-finger</keyword>
<dbReference type="GO" id="GO:0006887">
    <property type="term" value="P:exocytosis"/>
    <property type="evidence" value="ECO:0007669"/>
    <property type="project" value="TreeGrafter"/>
</dbReference>
<evidence type="ECO:0000313" key="7">
    <source>
        <dbReference type="EnsemblMetazoa" id="MESCA007090-PA"/>
    </source>
</evidence>
<dbReference type="PANTHER" id="PTHR45729:SF6">
    <property type="entry name" value="RABPHILIN, ISOFORM A"/>
    <property type="match status" value="1"/>
</dbReference>
<dbReference type="HOGENOM" id="CLU_117933_0_0_1"/>
<keyword evidence="3" id="KW-0862">Zinc</keyword>
<feature type="domain" description="RabBD" evidence="6">
    <location>
        <begin position="35"/>
        <end position="153"/>
    </location>
</feature>
<dbReference type="AlphaFoldDB" id="T1GTQ1"/>
<dbReference type="EnsemblMetazoa" id="MESCA007090-RA">
    <property type="protein sequence ID" value="MESCA007090-PA"/>
    <property type="gene ID" value="MESCA007090"/>
</dbReference>
<reference evidence="8" key="1">
    <citation type="submission" date="2013-02" db="EMBL/GenBank/DDBJ databases">
        <authorList>
            <person name="Hughes D."/>
        </authorList>
    </citation>
    <scope>NUCLEOTIDE SEQUENCE</scope>
    <source>
        <strain>Durham</strain>
        <strain evidence="8">NC isolate 2 -- Noor lab</strain>
    </source>
</reference>
<evidence type="ECO:0000259" key="5">
    <source>
        <dbReference type="PROSITE" id="PS50178"/>
    </source>
</evidence>
<dbReference type="GO" id="GO:0006886">
    <property type="term" value="P:intracellular protein transport"/>
    <property type="evidence" value="ECO:0007669"/>
    <property type="project" value="InterPro"/>
</dbReference>
<evidence type="ECO:0000313" key="8">
    <source>
        <dbReference type="Proteomes" id="UP000015102"/>
    </source>
</evidence>
<dbReference type="InterPro" id="IPR011011">
    <property type="entry name" value="Znf_FYVE_PHD"/>
</dbReference>
<dbReference type="GO" id="GO:0031267">
    <property type="term" value="F:small GTPase binding"/>
    <property type="evidence" value="ECO:0007669"/>
    <property type="project" value="InterPro"/>
</dbReference>
<dbReference type="GO" id="GO:0098793">
    <property type="term" value="C:presynapse"/>
    <property type="evidence" value="ECO:0007669"/>
    <property type="project" value="GOC"/>
</dbReference>
<dbReference type="GO" id="GO:0017158">
    <property type="term" value="P:regulation of calcium ion-dependent exocytosis"/>
    <property type="evidence" value="ECO:0007669"/>
    <property type="project" value="TreeGrafter"/>
</dbReference>
<dbReference type="InterPro" id="IPR013083">
    <property type="entry name" value="Znf_RING/FYVE/PHD"/>
</dbReference>
<evidence type="ECO:0008006" key="9">
    <source>
        <dbReference type="Google" id="ProtNLM"/>
    </source>
</evidence>
<feature type="domain" description="FYVE-type" evidence="5">
    <location>
        <begin position="83"/>
        <end position="141"/>
    </location>
</feature>
<dbReference type="PROSITE" id="PS50178">
    <property type="entry name" value="ZF_FYVE"/>
    <property type="match status" value="1"/>
</dbReference>
<dbReference type="InterPro" id="IPR043566">
    <property type="entry name" value="Rabphilin/DOC2/Noc2"/>
</dbReference>
<reference evidence="7" key="2">
    <citation type="submission" date="2015-06" db="UniProtKB">
        <authorList>
            <consortium name="EnsemblMetazoa"/>
        </authorList>
    </citation>
    <scope>IDENTIFICATION</scope>
</reference>
<evidence type="ECO:0000256" key="3">
    <source>
        <dbReference type="ARBA" id="ARBA00022833"/>
    </source>
</evidence>
<dbReference type="GO" id="GO:0061669">
    <property type="term" value="P:spontaneous neurotransmitter secretion"/>
    <property type="evidence" value="ECO:0007669"/>
    <property type="project" value="TreeGrafter"/>
</dbReference>
<keyword evidence="1" id="KW-0479">Metal-binding</keyword>
<dbReference type="InterPro" id="IPR041282">
    <property type="entry name" value="FYVE_2"/>
</dbReference>
<dbReference type="PROSITE" id="PS50916">
    <property type="entry name" value="RABBD"/>
    <property type="match status" value="1"/>
</dbReference>
<dbReference type="InterPro" id="IPR010911">
    <property type="entry name" value="Rab_BD"/>
</dbReference>
<organism evidence="7 8">
    <name type="scientific">Megaselia scalaris</name>
    <name type="common">Humpbacked fly</name>
    <name type="synonym">Phora scalaris</name>
    <dbReference type="NCBI Taxonomy" id="36166"/>
    <lineage>
        <taxon>Eukaryota</taxon>
        <taxon>Metazoa</taxon>
        <taxon>Ecdysozoa</taxon>
        <taxon>Arthropoda</taxon>
        <taxon>Hexapoda</taxon>
        <taxon>Insecta</taxon>
        <taxon>Pterygota</taxon>
        <taxon>Neoptera</taxon>
        <taxon>Endopterygota</taxon>
        <taxon>Diptera</taxon>
        <taxon>Brachycera</taxon>
        <taxon>Muscomorpha</taxon>
        <taxon>Platypezoidea</taxon>
        <taxon>Phoridae</taxon>
        <taxon>Megaseliini</taxon>
        <taxon>Megaselia</taxon>
    </lineage>
</organism>
<proteinExistence type="predicted"/>
<accession>T1GTQ1</accession>
<dbReference type="Proteomes" id="UP000015102">
    <property type="component" value="Unassembled WGS sequence"/>
</dbReference>
<dbReference type="OMA" id="TCPNDRE"/>
<dbReference type="Pfam" id="PF02318">
    <property type="entry name" value="FYVE_2"/>
    <property type="match status" value="1"/>
</dbReference>
<evidence type="ECO:0000256" key="2">
    <source>
        <dbReference type="ARBA" id="ARBA00022771"/>
    </source>
</evidence>
<dbReference type="EMBL" id="CAQQ02089982">
    <property type="status" value="NOT_ANNOTATED_CDS"/>
    <property type="molecule type" value="Genomic_DNA"/>
</dbReference>
<keyword evidence="8" id="KW-1185">Reference proteome</keyword>
<evidence type="ECO:0000256" key="4">
    <source>
        <dbReference type="PROSITE-ProRule" id="PRU00091"/>
    </source>
</evidence>
<dbReference type="PANTHER" id="PTHR45729">
    <property type="entry name" value="RABPHILIN, ISOFORM A"/>
    <property type="match status" value="1"/>
</dbReference>
<protein>
    <recommendedName>
        <fullName evidence="9">RabBD domain-containing protein</fullName>
    </recommendedName>
</protein>
<evidence type="ECO:0000256" key="1">
    <source>
        <dbReference type="ARBA" id="ARBA00022723"/>
    </source>
</evidence>
<evidence type="ECO:0000259" key="6">
    <source>
        <dbReference type="PROSITE" id="PS50916"/>
    </source>
</evidence>
<name>T1GTQ1_MEGSC</name>
<dbReference type="InterPro" id="IPR017455">
    <property type="entry name" value="Znf_FYVE-rel"/>
</dbReference>
<dbReference type="GO" id="GO:0008270">
    <property type="term" value="F:zinc ion binding"/>
    <property type="evidence" value="ECO:0007669"/>
    <property type="project" value="UniProtKB-KW"/>
</dbReference>
<dbReference type="SUPFAM" id="SSF57903">
    <property type="entry name" value="FYVE/PHD zinc finger"/>
    <property type="match status" value="1"/>
</dbReference>
<dbReference type="Gene3D" id="3.30.40.10">
    <property type="entry name" value="Zinc/RING finger domain, C3HC4 (zinc finger)"/>
    <property type="match status" value="1"/>
</dbReference>
<sequence>MTYYFNKEEENKFVCPSDRQLSLRAELKTGWSCRKTNNNPLDPAEQEAILQVIRRNEDIESTERERISKLVDRVEQMKQRVVDLGPNNCRFCGTAFNIFTSSRILCNQCHSSVCSKCIINVSSKYAKTPMYLCRICLETREMLKKTGAWFFKGLSGYQVTR</sequence>